<keyword evidence="2" id="KW-1185">Reference proteome</keyword>
<evidence type="ECO:0000313" key="2">
    <source>
        <dbReference type="Proteomes" id="UP000019741"/>
    </source>
</evidence>
<dbReference type="EMBL" id="KJ502657">
    <property type="protein sequence ID" value="AHN84678.1"/>
    <property type="molecule type" value="Genomic_DNA"/>
</dbReference>
<protein>
    <submittedName>
        <fullName evidence="1">Uncharacterized protein</fullName>
    </submittedName>
</protein>
<gene>
    <name evidence="1" type="ORF">PV_027</name>
</gene>
<evidence type="ECO:0000313" key="1">
    <source>
        <dbReference type="EMBL" id="AHN84678.1"/>
    </source>
</evidence>
<dbReference type="Proteomes" id="UP000019741">
    <property type="component" value="Segment"/>
</dbReference>
<name>X2KT36_9CAUD</name>
<organism evidence="1 2">
    <name type="scientific">Vibrio phage Vc1</name>
    <dbReference type="NCBI Taxonomy" id="1480731"/>
    <lineage>
        <taxon>Viruses</taxon>
        <taxon>Duplodnaviria</taxon>
        <taxon>Heunggongvirae</taxon>
        <taxon>Uroviricota</taxon>
        <taxon>Caudoviricetes</taxon>
        <taxon>Drexlerviridae</taxon>
        <taxon>Jhansiroadvirus</taxon>
        <taxon>Jhansiroadvirus gwaliVC1</taxon>
    </lineage>
</organism>
<proteinExistence type="predicted"/>
<accession>X2KT36</accession>
<reference evidence="1 2" key="1">
    <citation type="submission" date="2014-02" db="EMBL/GenBank/DDBJ databases">
        <title>The complete genome of the phage of Vibrio sp. which is highly homologous to Vibro cyclitrophicus was sequenced and analyzed.</title>
        <authorList>
            <person name="Li Z."/>
            <person name="Xu Y."/>
            <person name="Zhang J."/>
        </authorList>
    </citation>
    <scope>NUCLEOTIDE SEQUENCE [LARGE SCALE GENOMIC DNA]</scope>
    <source>
        <strain evidence="1">Phi-Vc1</strain>
    </source>
</reference>
<sequence>MPTIQPRDTFRALLQVRNEDLYYKWFNNTYIVPYGETKQEYTNSEKDELAMCARIARRYTNFQGE</sequence>